<evidence type="ECO:0008006" key="4">
    <source>
        <dbReference type="Google" id="ProtNLM"/>
    </source>
</evidence>
<protein>
    <recommendedName>
        <fullName evidence="4">Antifreeze protein</fullName>
    </recommendedName>
</protein>
<accession>A0AAV3Z2Z8</accession>
<evidence type="ECO:0000256" key="1">
    <source>
        <dbReference type="SAM" id="SignalP"/>
    </source>
</evidence>
<name>A0AAV3Z2Z8_9GAST</name>
<reference evidence="2 3" key="1">
    <citation type="journal article" date="2021" name="Elife">
        <title>Chloroplast acquisition without the gene transfer in kleptoplastic sea slugs, Plakobranchus ocellatus.</title>
        <authorList>
            <person name="Maeda T."/>
            <person name="Takahashi S."/>
            <person name="Yoshida T."/>
            <person name="Shimamura S."/>
            <person name="Takaki Y."/>
            <person name="Nagai Y."/>
            <person name="Toyoda A."/>
            <person name="Suzuki Y."/>
            <person name="Arimoto A."/>
            <person name="Ishii H."/>
            <person name="Satoh N."/>
            <person name="Nishiyama T."/>
            <person name="Hasebe M."/>
            <person name="Maruyama T."/>
            <person name="Minagawa J."/>
            <person name="Obokata J."/>
            <person name="Shigenobu S."/>
        </authorList>
    </citation>
    <scope>NUCLEOTIDE SEQUENCE [LARGE SCALE GENOMIC DNA]</scope>
</reference>
<keyword evidence="1" id="KW-0732">Signal</keyword>
<dbReference type="AlphaFoldDB" id="A0AAV3Z2Z8"/>
<sequence length="115" mass="10981">MVKAALAAPITVTATSLVGAQCTSMAVTAKATQAVSITGPAASWAGAATTRVLVMVKAALAAPITVTTASRAGAATKAATAAARAEGGSASLASLPTVTESAILQSCAISLGSFF</sequence>
<dbReference type="Proteomes" id="UP000735302">
    <property type="component" value="Unassembled WGS sequence"/>
</dbReference>
<gene>
    <name evidence="2" type="ORF">PoB_001628500</name>
</gene>
<feature type="chain" id="PRO_5043696893" description="Antifreeze protein" evidence="1">
    <location>
        <begin position="21"/>
        <end position="115"/>
    </location>
</feature>
<feature type="signal peptide" evidence="1">
    <location>
        <begin position="1"/>
        <end position="20"/>
    </location>
</feature>
<evidence type="ECO:0000313" key="2">
    <source>
        <dbReference type="EMBL" id="GFN89779.1"/>
    </source>
</evidence>
<evidence type="ECO:0000313" key="3">
    <source>
        <dbReference type="Proteomes" id="UP000735302"/>
    </source>
</evidence>
<proteinExistence type="predicted"/>
<comment type="caution">
    <text evidence="2">The sequence shown here is derived from an EMBL/GenBank/DDBJ whole genome shotgun (WGS) entry which is preliminary data.</text>
</comment>
<keyword evidence="3" id="KW-1185">Reference proteome</keyword>
<dbReference type="EMBL" id="BLXT01001947">
    <property type="protein sequence ID" value="GFN89779.1"/>
    <property type="molecule type" value="Genomic_DNA"/>
</dbReference>
<organism evidence="2 3">
    <name type="scientific">Plakobranchus ocellatus</name>
    <dbReference type="NCBI Taxonomy" id="259542"/>
    <lineage>
        <taxon>Eukaryota</taxon>
        <taxon>Metazoa</taxon>
        <taxon>Spiralia</taxon>
        <taxon>Lophotrochozoa</taxon>
        <taxon>Mollusca</taxon>
        <taxon>Gastropoda</taxon>
        <taxon>Heterobranchia</taxon>
        <taxon>Euthyneura</taxon>
        <taxon>Panpulmonata</taxon>
        <taxon>Sacoglossa</taxon>
        <taxon>Placobranchoidea</taxon>
        <taxon>Plakobranchidae</taxon>
        <taxon>Plakobranchus</taxon>
    </lineage>
</organism>